<comment type="cofactor">
    <cofactor evidence="1">
        <name>Fe(2+)</name>
        <dbReference type="ChEBI" id="CHEBI:29033"/>
    </cofactor>
</comment>
<sequence>MATIADKPPLAGRSALLDDYLDGYQRFLDSPFVEIRDPSRLSTGERRALQARCRQAGMALYRTGPGRLQTPAQVVALGEQLGLRTLDRHPLVREDGVSTLMQAPAGERRAEYIPYTDRPINWHTDGYYNPPERRVRGLILHCVRPAREGGVNRLLDHRLVWQALAVSRPDALKALQHPRAMTIPPDPRAPEQGDRSGPVFLLEPTGLHMRYTARTRSIRWAPDGPAEASVVLREMLDHLSPWVLEHRLAPGEGLICNNVLHTRTGFVDPTDGPGRCLFRARYHERVMAT</sequence>
<dbReference type="GO" id="GO:0016706">
    <property type="term" value="F:2-oxoglutarate-dependent dioxygenase activity"/>
    <property type="evidence" value="ECO:0007669"/>
    <property type="project" value="UniProtKB-ARBA"/>
</dbReference>
<evidence type="ECO:0000256" key="3">
    <source>
        <dbReference type="ARBA" id="ARBA00023194"/>
    </source>
</evidence>
<dbReference type="InterPro" id="IPR042098">
    <property type="entry name" value="TauD-like_sf"/>
</dbReference>
<dbReference type="HOGENOM" id="CLU_952821_0_0_6"/>
<dbReference type="InterPro" id="IPR050411">
    <property type="entry name" value="AlphaKG_dependent_hydroxylases"/>
</dbReference>
<evidence type="ECO:0000313" key="6">
    <source>
        <dbReference type="Proteomes" id="UP000001962"/>
    </source>
</evidence>
<dbReference type="AlphaFoldDB" id="Q0A839"/>
<keyword evidence="6" id="KW-1185">Reference proteome</keyword>
<name>Q0A839_ALKEH</name>
<protein>
    <submittedName>
        <fullName evidence="5">Putative taurine catabolism dioxygenase</fullName>
    </submittedName>
</protein>
<dbReference type="PANTHER" id="PTHR10696:SF56">
    <property type="entry name" value="TAUD_TFDA-LIKE DOMAIN-CONTAINING PROTEIN"/>
    <property type="match status" value="1"/>
</dbReference>
<dbReference type="Pfam" id="PF02668">
    <property type="entry name" value="TauD"/>
    <property type="match status" value="1"/>
</dbReference>
<dbReference type="Gene3D" id="3.60.130.10">
    <property type="entry name" value="Clavaminate synthase-like"/>
    <property type="match status" value="1"/>
</dbReference>
<gene>
    <name evidence="5" type="ordered locus">Mlg_1652</name>
</gene>
<dbReference type="Proteomes" id="UP000001962">
    <property type="component" value="Chromosome"/>
</dbReference>
<keyword evidence="5" id="KW-0223">Dioxygenase</keyword>
<organism evidence="5 6">
    <name type="scientific">Alkalilimnicola ehrlichii (strain ATCC BAA-1101 / DSM 17681 / MLHE-1)</name>
    <dbReference type="NCBI Taxonomy" id="187272"/>
    <lineage>
        <taxon>Bacteria</taxon>
        <taxon>Pseudomonadati</taxon>
        <taxon>Pseudomonadota</taxon>
        <taxon>Gammaproteobacteria</taxon>
        <taxon>Chromatiales</taxon>
        <taxon>Ectothiorhodospiraceae</taxon>
        <taxon>Alkalilimnicola</taxon>
    </lineage>
</organism>
<proteinExistence type="predicted"/>
<dbReference type="RefSeq" id="WP_011629392.1">
    <property type="nucleotide sequence ID" value="NC_008340.1"/>
</dbReference>
<evidence type="ECO:0000313" key="5">
    <source>
        <dbReference type="EMBL" id="ABI56998.1"/>
    </source>
</evidence>
<dbReference type="SUPFAM" id="SSF51197">
    <property type="entry name" value="Clavaminate synthase-like"/>
    <property type="match status" value="1"/>
</dbReference>
<accession>Q0A839</accession>
<feature type="domain" description="TauD/TfdA-like" evidence="4">
    <location>
        <begin position="34"/>
        <end position="280"/>
    </location>
</feature>
<keyword evidence="3" id="KW-0045">Antibiotic biosynthesis</keyword>
<dbReference type="EMBL" id="CP000453">
    <property type="protein sequence ID" value="ABI56998.1"/>
    <property type="molecule type" value="Genomic_DNA"/>
</dbReference>
<dbReference type="GO" id="GO:0017000">
    <property type="term" value="P:antibiotic biosynthetic process"/>
    <property type="evidence" value="ECO:0007669"/>
    <property type="project" value="UniProtKB-KW"/>
</dbReference>
<dbReference type="eggNOG" id="COG2175">
    <property type="taxonomic scope" value="Bacteria"/>
</dbReference>
<keyword evidence="2" id="KW-0560">Oxidoreductase</keyword>
<dbReference type="InterPro" id="IPR003819">
    <property type="entry name" value="TauD/TfdA-like"/>
</dbReference>
<reference evidence="6" key="1">
    <citation type="submission" date="2006-08" db="EMBL/GenBank/DDBJ databases">
        <title>Complete sequence of Alkalilimnicola ehrilichei MLHE-1.</title>
        <authorList>
            <person name="Copeland A."/>
            <person name="Lucas S."/>
            <person name="Lapidus A."/>
            <person name="Barry K."/>
            <person name="Detter J.C."/>
            <person name="Glavina del Rio T."/>
            <person name="Hammon N."/>
            <person name="Israni S."/>
            <person name="Dalin E."/>
            <person name="Tice H."/>
            <person name="Pitluck S."/>
            <person name="Sims D."/>
            <person name="Brettin T."/>
            <person name="Bruce D."/>
            <person name="Han C."/>
            <person name="Tapia R."/>
            <person name="Gilna P."/>
            <person name="Schmutz J."/>
            <person name="Larimer F."/>
            <person name="Land M."/>
            <person name="Hauser L."/>
            <person name="Kyrpides N."/>
            <person name="Mikhailova N."/>
            <person name="Oremland R.S."/>
            <person name="Hoeft S.E."/>
            <person name="Switzer-Blum J."/>
            <person name="Kulp T."/>
            <person name="King G."/>
            <person name="Tabita R."/>
            <person name="Witte B."/>
            <person name="Santini J.M."/>
            <person name="Basu P."/>
            <person name="Hollibaugh J.T."/>
            <person name="Xie G."/>
            <person name="Stolz J.F."/>
            <person name="Richardson P."/>
        </authorList>
    </citation>
    <scope>NUCLEOTIDE SEQUENCE [LARGE SCALE GENOMIC DNA]</scope>
    <source>
        <strain evidence="6">ATCC BAA-1101 / DSM 17681 / MLHE-1</strain>
    </source>
</reference>
<evidence type="ECO:0000256" key="2">
    <source>
        <dbReference type="ARBA" id="ARBA00023002"/>
    </source>
</evidence>
<evidence type="ECO:0000256" key="1">
    <source>
        <dbReference type="ARBA" id="ARBA00001954"/>
    </source>
</evidence>
<dbReference type="KEGG" id="aeh:Mlg_1652"/>
<dbReference type="PANTHER" id="PTHR10696">
    <property type="entry name" value="GAMMA-BUTYROBETAINE HYDROXYLASE-RELATED"/>
    <property type="match status" value="1"/>
</dbReference>
<dbReference type="OrthoDB" id="9770519at2"/>
<evidence type="ECO:0000259" key="4">
    <source>
        <dbReference type="Pfam" id="PF02668"/>
    </source>
</evidence>